<dbReference type="AlphaFoldDB" id="A0A328X465"/>
<keyword evidence="3" id="KW-1185">Reference proteome</keyword>
<evidence type="ECO:0000259" key="1">
    <source>
        <dbReference type="Pfam" id="PF01551"/>
    </source>
</evidence>
<dbReference type="InterPro" id="IPR050570">
    <property type="entry name" value="Cell_wall_metabolism_enzyme"/>
</dbReference>
<dbReference type="RefSeq" id="WP_112084612.1">
    <property type="nucleotide sequence ID" value="NZ_QLSV01000001.1"/>
</dbReference>
<evidence type="ECO:0000313" key="2">
    <source>
        <dbReference type="EMBL" id="RAR51024.1"/>
    </source>
</evidence>
<organism evidence="2 3">
    <name type="scientific">Flavobacterium lacus</name>
    <dbReference type="NCBI Taxonomy" id="1353778"/>
    <lineage>
        <taxon>Bacteria</taxon>
        <taxon>Pseudomonadati</taxon>
        <taxon>Bacteroidota</taxon>
        <taxon>Flavobacteriia</taxon>
        <taxon>Flavobacteriales</taxon>
        <taxon>Flavobacteriaceae</taxon>
        <taxon>Flavobacterium</taxon>
    </lineage>
</organism>
<dbReference type="Proteomes" id="UP000249518">
    <property type="component" value="Unassembled WGS sequence"/>
</dbReference>
<comment type="caution">
    <text evidence="2">The sequence shown here is derived from an EMBL/GenBank/DDBJ whole genome shotgun (WGS) entry which is preliminary data.</text>
</comment>
<evidence type="ECO:0000313" key="3">
    <source>
        <dbReference type="Proteomes" id="UP000249518"/>
    </source>
</evidence>
<dbReference type="InterPro" id="IPR016047">
    <property type="entry name" value="M23ase_b-sheet_dom"/>
</dbReference>
<gene>
    <name evidence="2" type="ORF">B0I10_101196</name>
</gene>
<dbReference type="InterPro" id="IPR011055">
    <property type="entry name" value="Dup_hybrid_motif"/>
</dbReference>
<protein>
    <submittedName>
        <fullName evidence="2">Peptidase M23-like protein</fullName>
    </submittedName>
</protein>
<dbReference type="OrthoDB" id="9810477at2"/>
<dbReference type="CDD" id="cd12797">
    <property type="entry name" value="M23_peptidase"/>
    <property type="match status" value="1"/>
</dbReference>
<reference evidence="2 3" key="1">
    <citation type="submission" date="2018-06" db="EMBL/GenBank/DDBJ databases">
        <title>Genomic Encyclopedia of Type Strains, Phase III (KMG-III): the genomes of soil and plant-associated and newly described type strains.</title>
        <authorList>
            <person name="Whitman W."/>
        </authorList>
    </citation>
    <scope>NUCLEOTIDE SEQUENCE [LARGE SCALE GENOMIC DNA]</scope>
    <source>
        <strain evidence="2 3">CGMCC 1.12504</strain>
    </source>
</reference>
<dbReference type="Gene3D" id="2.70.70.10">
    <property type="entry name" value="Glucose Permease (Domain IIA)"/>
    <property type="match status" value="1"/>
</dbReference>
<dbReference type="Pfam" id="PF01551">
    <property type="entry name" value="Peptidase_M23"/>
    <property type="match status" value="1"/>
</dbReference>
<name>A0A328X465_9FLAO</name>
<dbReference type="PANTHER" id="PTHR21666:SF285">
    <property type="entry name" value="M23 FAMILY METALLOPEPTIDASE"/>
    <property type="match status" value="1"/>
</dbReference>
<feature type="domain" description="M23ase beta-sheet core" evidence="1">
    <location>
        <begin position="48"/>
        <end position="110"/>
    </location>
</feature>
<sequence length="566" mass="64798">MKYILYILFFASIAVFSQNQYPKEDFIPPLEIPLSLSGTFGELRSNHFHSGIDFRTQQKEGLNVIAVADGYVSRIKISTFGYGKAIYITHPNGYTSVYGHLLKTSSKIDAYLKKQHYALESFEIDIFPRPEDLVVKQGEIVALSGNTGGSGGPHLHFEYRDTKTEKIINPFFFGLDTKVKDTRIPVINEIVVYPLSEDGLVNQSQIPIQIPISQQKDGSYLATKVLAKGEIGIGVNTYDQSDNNYGKNGVYKISSTLDGKPSFEITFDTFSYDETRYINAYLDYPRFKKMNQRVQKLFLAKKYPLSLVSSNQNNGIIKVGNNLSHNYKLEVSDYHGNKTTVTIPIQYSNQPIKIPKKEQKTNYFVKSSNDYNFTKDNISVFIPENTFYEDFYLNFDVKDNVLTLQDDATPVHSNLNITFQNDSIPLEEREKYFIATLKGKKIMYNSTKIKEKVFSTWTRNLGQFQLIKDTVAPQIKSVNFQEGKWLSKEKDLQFTITDDLSGIKSYNGYLNGRWILFDYDYKSDTIVHDFSDNIVIEGRNELKIVVVDNVGNSTIFESHFFRSQKP</sequence>
<dbReference type="PANTHER" id="PTHR21666">
    <property type="entry name" value="PEPTIDASE-RELATED"/>
    <property type="match status" value="1"/>
</dbReference>
<proteinExistence type="predicted"/>
<dbReference type="GO" id="GO:0004222">
    <property type="term" value="F:metalloendopeptidase activity"/>
    <property type="evidence" value="ECO:0007669"/>
    <property type="project" value="TreeGrafter"/>
</dbReference>
<dbReference type="EMBL" id="QLSV01000001">
    <property type="protein sequence ID" value="RAR51024.1"/>
    <property type="molecule type" value="Genomic_DNA"/>
</dbReference>
<accession>A0A328X465</accession>
<dbReference type="SUPFAM" id="SSF51261">
    <property type="entry name" value="Duplicated hybrid motif"/>
    <property type="match status" value="1"/>
</dbReference>